<dbReference type="AlphaFoldDB" id="A0A1I3RU40"/>
<dbReference type="STRING" id="1576369.SAMN05421753_12193"/>
<evidence type="ECO:0000256" key="1">
    <source>
        <dbReference type="SAM" id="MobiDB-lite"/>
    </source>
</evidence>
<feature type="region of interest" description="Disordered" evidence="1">
    <location>
        <begin position="479"/>
        <end position="500"/>
    </location>
</feature>
<gene>
    <name evidence="4" type="ORF">SAMN05421753_12193</name>
</gene>
<dbReference type="Pfam" id="PF07607">
    <property type="entry name" value="DUF1570"/>
    <property type="match status" value="1"/>
</dbReference>
<organism evidence="4 5">
    <name type="scientific">Planctomicrobium piriforme</name>
    <dbReference type="NCBI Taxonomy" id="1576369"/>
    <lineage>
        <taxon>Bacteria</taxon>
        <taxon>Pseudomonadati</taxon>
        <taxon>Planctomycetota</taxon>
        <taxon>Planctomycetia</taxon>
        <taxon>Planctomycetales</taxon>
        <taxon>Planctomycetaceae</taxon>
        <taxon>Planctomicrobium</taxon>
    </lineage>
</organism>
<dbReference type="InterPro" id="IPR011464">
    <property type="entry name" value="DUF1570"/>
</dbReference>
<feature type="signal peptide" evidence="2">
    <location>
        <begin position="1"/>
        <end position="28"/>
    </location>
</feature>
<reference evidence="5" key="1">
    <citation type="submission" date="2016-10" db="EMBL/GenBank/DDBJ databases">
        <authorList>
            <person name="Varghese N."/>
            <person name="Submissions S."/>
        </authorList>
    </citation>
    <scope>NUCLEOTIDE SEQUENCE [LARGE SCALE GENOMIC DNA]</scope>
    <source>
        <strain evidence="5">DSM 26348</strain>
    </source>
</reference>
<sequence>MWTSCRSFITCGTWCLAWFCLSAGILSADEITYETEDGKKVTSQGRLLPSRPGVELLERWDGQIQPLDPSQIIERNNTGDVVPITPAQMGERLEELFGKDLVRIEIQPPVVVAIVLAGPLQPKAEAAAKTFLQKAMRFMQNVDDVFDRYARQMEFPLHDAPYPVVLLIFESDQDFEDYFTTTSGGKGLSAGSVLGFYSQLTNRLAVRMTSCDSFAVPLHEAIHQQISNRVLHRLAPIPRWFAEGIANAFEGNGDKIDTNPGKVNADYVRRAQAVPRDAPWSKVVGDDGAFLADVLAGDAYTLAWCLHWTASTQYKDGYKAYVQALAKRRPLEELPPFADDLLFEKSFGVSQNAMQAQFPDAVLTAARKQKVDLSPPPRRDEFEQKSLCQYFISATAISRPNGPATLKLTGSARNLCPFRDMTFYITVETEGGFYAEYLFADLKPRQMVKLPEGVRLLPIPGRPQGPSSRYSVFVRSVPADSPEAAKWKQGDVPGPVTGGR</sequence>
<accession>A0A1I3RU40</accession>
<dbReference type="EMBL" id="FOQD01000021">
    <property type="protein sequence ID" value="SFJ48726.1"/>
    <property type="molecule type" value="Genomic_DNA"/>
</dbReference>
<name>A0A1I3RU40_9PLAN</name>
<keyword evidence="5" id="KW-1185">Reference proteome</keyword>
<feature type="domain" description="DUF1570" evidence="3">
    <location>
        <begin position="218"/>
        <end position="332"/>
    </location>
</feature>
<evidence type="ECO:0000313" key="5">
    <source>
        <dbReference type="Proteomes" id="UP000199518"/>
    </source>
</evidence>
<keyword evidence="2" id="KW-0732">Signal</keyword>
<evidence type="ECO:0000313" key="4">
    <source>
        <dbReference type="EMBL" id="SFJ48726.1"/>
    </source>
</evidence>
<evidence type="ECO:0000256" key="2">
    <source>
        <dbReference type="SAM" id="SignalP"/>
    </source>
</evidence>
<dbReference type="RefSeq" id="WP_092056231.1">
    <property type="nucleotide sequence ID" value="NZ_FOQD01000021.1"/>
</dbReference>
<protein>
    <recommendedName>
        <fullName evidence="3">DUF1570 domain-containing protein</fullName>
    </recommendedName>
</protein>
<dbReference type="Proteomes" id="UP000199518">
    <property type="component" value="Unassembled WGS sequence"/>
</dbReference>
<proteinExistence type="predicted"/>
<evidence type="ECO:0000259" key="3">
    <source>
        <dbReference type="Pfam" id="PF07607"/>
    </source>
</evidence>
<dbReference type="OrthoDB" id="208796at2"/>
<feature type="chain" id="PRO_5011790587" description="DUF1570 domain-containing protein" evidence="2">
    <location>
        <begin position="29"/>
        <end position="500"/>
    </location>
</feature>